<feature type="domain" description="Helix-turn-helix" evidence="1">
    <location>
        <begin position="28"/>
        <end position="72"/>
    </location>
</feature>
<dbReference type="Proteomes" id="UP000286100">
    <property type="component" value="Unassembled WGS sequence"/>
</dbReference>
<comment type="caution">
    <text evidence="2">The sequence shown here is derived from an EMBL/GenBank/DDBJ whole genome shotgun (WGS) entry which is preliminary data.</text>
</comment>
<accession>A0A418WJW2</accession>
<proteinExistence type="predicted"/>
<keyword evidence="3" id="KW-1185">Reference proteome</keyword>
<organism evidence="2 3">
    <name type="scientific">Sphingomonas cavernae</name>
    <dbReference type="NCBI Taxonomy" id="2320861"/>
    <lineage>
        <taxon>Bacteria</taxon>
        <taxon>Pseudomonadati</taxon>
        <taxon>Pseudomonadota</taxon>
        <taxon>Alphaproteobacteria</taxon>
        <taxon>Sphingomonadales</taxon>
        <taxon>Sphingomonadaceae</taxon>
        <taxon>Sphingomonas</taxon>
    </lineage>
</organism>
<dbReference type="RefSeq" id="WP_119761435.1">
    <property type="nucleotide sequence ID" value="NZ_QYUM01000003.1"/>
</dbReference>
<dbReference type="AlphaFoldDB" id="A0A418WJW2"/>
<protein>
    <submittedName>
        <fullName evidence="2">DNA-binding protein</fullName>
    </submittedName>
</protein>
<dbReference type="OrthoDB" id="7874861at2"/>
<dbReference type="Pfam" id="PF12728">
    <property type="entry name" value="HTH_17"/>
    <property type="match status" value="1"/>
</dbReference>
<name>A0A418WJW2_9SPHN</name>
<evidence type="ECO:0000259" key="1">
    <source>
        <dbReference type="Pfam" id="PF12728"/>
    </source>
</evidence>
<sequence>MKRRQQSHRATERVEPNLRPISVRIPVAVKLTGISRSKLYELIKDGSLQTVKVGSSTLIPIDSLERFIDANRS</sequence>
<evidence type="ECO:0000313" key="2">
    <source>
        <dbReference type="EMBL" id="RJF90324.1"/>
    </source>
</evidence>
<evidence type="ECO:0000313" key="3">
    <source>
        <dbReference type="Proteomes" id="UP000286100"/>
    </source>
</evidence>
<dbReference type="GO" id="GO:0003677">
    <property type="term" value="F:DNA binding"/>
    <property type="evidence" value="ECO:0007669"/>
    <property type="project" value="UniProtKB-KW"/>
</dbReference>
<dbReference type="InterPro" id="IPR010093">
    <property type="entry name" value="SinI_DNA-bd"/>
</dbReference>
<dbReference type="EMBL" id="QYUM01000003">
    <property type="protein sequence ID" value="RJF90324.1"/>
    <property type="molecule type" value="Genomic_DNA"/>
</dbReference>
<keyword evidence="2" id="KW-0238">DNA-binding</keyword>
<dbReference type="InterPro" id="IPR041657">
    <property type="entry name" value="HTH_17"/>
</dbReference>
<dbReference type="NCBIfam" id="TIGR01764">
    <property type="entry name" value="excise"/>
    <property type="match status" value="1"/>
</dbReference>
<reference evidence="2 3" key="1">
    <citation type="submission" date="2018-09" db="EMBL/GenBank/DDBJ databases">
        <authorList>
            <person name="Zhu H."/>
        </authorList>
    </citation>
    <scope>NUCLEOTIDE SEQUENCE [LARGE SCALE GENOMIC DNA]</scope>
    <source>
        <strain evidence="2 3">K2R01-6</strain>
    </source>
</reference>
<gene>
    <name evidence="2" type="ORF">D3876_08685</name>
</gene>